<dbReference type="AlphaFoldDB" id="A0AAE3QLD1"/>
<evidence type="ECO:0000256" key="1">
    <source>
        <dbReference type="SAM" id="SignalP"/>
    </source>
</evidence>
<dbReference type="EMBL" id="JASJOS010000005">
    <property type="protein sequence ID" value="MDJ1481467.1"/>
    <property type="molecule type" value="Genomic_DNA"/>
</dbReference>
<comment type="caution">
    <text evidence="2">The sequence shown here is derived from an EMBL/GenBank/DDBJ whole genome shotgun (WGS) entry which is preliminary data.</text>
</comment>
<accession>A0AAE3QLD1</accession>
<organism evidence="2 3">
    <name type="scientific">Xanthocytophaga flava</name>
    <dbReference type="NCBI Taxonomy" id="3048013"/>
    <lineage>
        <taxon>Bacteria</taxon>
        <taxon>Pseudomonadati</taxon>
        <taxon>Bacteroidota</taxon>
        <taxon>Cytophagia</taxon>
        <taxon>Cytophagales</taxon>
        <taxon>Rhodocytophagaceae</taxon>
        <taxon>Xanthocytophaga</taxon>
    </lineage>
</organism>
<feature type="signal peptide" evidence="1">
    <location>
        <begin position="1"/>
        <end position="24"/>
    </location>
</feature>
<dbReference type="Proteomes" id="UP001241110">
    <property type="component" value="Unassembled WGS sequence"/>
</dbReference>
<sequence>MKKIIFLGLSACCLWACGSPSVKTSPSSAEFVSVDTLIDMQISLLDSVKPVVNKEIFVDGQTEDQRIKDVDWGKELAIFRELDISKPGLQDNYSLTSPAPGVRLYTLKSGKNSVVQHLKIQFASGASQIARMEGVIAQNNYLYKSEKLLSLDFQTSDQNSVYLANYKIKTTKKILFGDEEIMQIHAKLIE</sequence>
<protein>
    <recommendedName>
        <fullName evidence="4">Lipoprotein</fullName>
    </recommendedName>
</protein>
<proteinExistence type="predicted"/>
<gene>
    <name evidence="2" type="ORF">QNI16_13295</name>
</gene>
<evidence type="ECO:0000313" key="3">
    <source>
        <dbReference type="Proteomes" id="UP001241110"/>
    </source>
</evidence>
<keyword evidence="1" id="KW-0732">Signal</keyword>
<reference evidence="2" key="1">
    <citation type="submission" date="2023-05" db="EMBL/GenBank/DDBJ databases">
        <authorList>
            <person name="Zhang X."/>
        </authorList>
    </citation>
    <scope>NUCLEOTIDE SEQUENCE</scope>
    <source>
        <strain evidence="2">YF14B1</strain>
    </source>
</reference>
<evidence type="ECO:0008006" key="4">
    <source>
        <dbReference type="Google" id="ProtNLM"/>
    </source>
</evidence>
<feature type="chain" id="PRO_5042073785" description="Lipoprotein" evidence="1">
    <location>
        <begin position="25"/>
        <end position="190"/>
    </location>
</feature>
<dbReference type="RefSeq" id="WP_313979272.1">
    <property type="nucleotide sequence ID" value="NZ_JASJOS010000005.1"/>
</dbReference>
<name>A0AAE3QLD1_9BACT</name>
<evidence type="ECO:0000313" key="2">
    <source>
        <dbReference type="EMBL" id="MDJ1481467.1"/>
    </source>
</evidence>